<name>A0A1W1ZAR7_9LACT</name>
<dbReference type="OrthoDB" id="9814200at2"/>
<reference evidence="5" key="1">
    <citation type="submission" date="2017-04" db="EMBL/GenBank/DDBJ databases">
        <authorList>
            <person name="Varghese N."/>
            <person name="Submissions S."/>
        </authorList>
    </citation>
    <scope>NUCLEOTIDE SEQUENCE [LARGE SCALE GENOMIC DNA]</scope>
    <source>
        <strain evidence="5">DSM 21500</strain>
    </source>
</reference>
<keyword evidence="1 2" id="KW-0238">DNA-binding</keyword>
<protein>
    <submittedName>
        <fullName evidence="4">Transcriptional regulator, TetR family</fullName>
    </submittedName>
</protein>
<dbReference type="GO" id="GO:0000976">
    <property type="term" value="F:transcription cis-regulatory region binding"/>
    <property type="evidence" value="ECO:0007669"/>
    <property type="project" value="TreeGrafter"/>
</dbReference>
<dbReference type="SUPFAM" id="SSF46689">
    <property type="entry name" value="Homeodomain-like"/>
    <property type="match status" value="1"/>
</dbReference>
<dbReference type="Gene3D" id="1.10.357.10">
    <property type="entry name" value="Tetracycline Repressor, domain 2"/>
    <property type="match status" value="1"/>
</dbReference>
<keyword evidence="5" id="KW-1185">Reference proteome</keyword>
<dbReference type="InterPro" id="IPR023772">
    <property type="entry name" value="DNA-bd_HTH_TetR-type_CS"/>
</dbReference>
<dbReference type="InterPro" id="IPR009057">
    <property type="entry name" value="Homeodomain-like_sf"/>
</dbReference>
<dbReference type="PROSITE" id="PS01081">
    <property type="entry name" value="HTH_TETR_1"/>
    <property type="match status" value="1"/>
</dbReference>
<evidence type="ECO:0000256" key="1">
    <source>
        <dbReference type="ARBA" id="ARBA00023125"/>
    </source>
</evidence>
<dbReference type="PRINTS" id="PR00455">
    <property type="entry name" value="HTHTETR"/>
</dbReference>
<dbReference type="EMBL" id="FWXK01000007">
    <property type="protein sequence ID" value="SMC45504.1"/>
    <property type="molecule type" value="Genomic_DNA"/>
</dbReference>
<dbReference type="STRING" id="371602.SAMN04487984_1221"/>
<dbReference type="GO" id="GO:0003700">
    <property type="term" value="F:DNA-binding transcription factor activity"/>
    <property type="evidence" value="ECO:0007669"/>
    <property type="project" value="TreeGrafter"/>
</dbReference>
<evidence type="ECO:0000256" key="2">
    <source>
        <dbReference type="PROSITE-ProRule" id="PRU00335"/>
    </source>
</evidence>
<sequence>MALSTHTDTEDRILAAATEMFMSIGFKRTSTRAIARQVGITQPNLYHYFPNKEALYLAVIGNELQQLNHDLSAILEMDIHSLDEALREVTLILLNYDKVDYMSLHFDMIHSVSEPTRKKMYTGWEEKMLVPITQIFAQYKADLPKEMSEYELAQLYFGQMATMMRFYPHLDNNELAVKFIHLFLHGIMG</sequence>
<dbReference type="RefSeq" id="WP_084099339.1">
    <property type="nucleotide sequence ID" value="NZ_FWXK01000007.1"/>
</dbReference>
<dbReference type="InterPro" id="IPR001647">
    <property type="entry name" value="HTH_TetR"/>
</dbReference>
<dbReference type="PANTHER" id="PTHR30055">
    <property type="entry name" value="HTH-TYPE TRANSCRIPTIONAL REGULATOR RUTR"/>
    <property type="match status" value="1"/>
</dbReference>
<evidence type="ECO:0000313" key="4">
    <source>
        <dbReference type="EMBL" id="SMC45504.1"/>
    </source>
</evidence>
<dbReference type="Pfam" id="PF00440">
    <property type="entry name" value="TetR_N"/>
    <property type="match status" value="1"/>
</dbReference>
<dbReference type="PROSITE" id="PS50977">
    <property type="entry name" value="HTH_TETR_2"/>
    <property type="match status" value="1"/>
</dbReference>
<feature type="DNA-binding region" description="H-T-H motif" evidence="2">
    <location>
        <begin position="30"/>
        <end position="49"/>
    </location>
</feature>
<dbReference type="PANTHER" id="PTHR30055:SF226">
    <property type="entry name" value="HTH-TYPE TRANSCRIPTIONAL REGULATOR PKSA"/>
    <property type="match status" value="1"/>
</dbReference>
<organism evidence="4 5">
    <name type="scientific">Aerococcus suis</name>
    <dbReference type="NCBI Taxonomy" id="371602"/>
    <lineage>
        <taxon>Bacteria</taxon>
        <taxon>Bacillati</taxon>
        <taxon>Bacillota</taxon>
        <taxon>Bacilli</taxon>
        <taxon>Lactobacillales</taxon>
        <taxon>Aerococcaceae</taxon>
        <taxon>Aerococcus</taxon>
    </lineage>
</organism>
<gene>
    <name evidence="4" type="ORF">SAMN04487984_1221</name>
</gene>
<proteinExistence type="predicted"/>
<evidence type="ECO:0000313" key="5">
    <source>
        <dbReference type="Proteomes" id="UP000243884"/>
    </source>
</evidence>
<evidence type="ECO:0000259" key="3">
    <source>
        <dbReference type="PROSITE" id="PS50977"/>
    </source>
</evidence>
<feature type="domain" description="HTH tetR-type" evidence="3">
    <location>
        <begin position="7"/>
        <end position="67"/>
    </location>
</feature>
<accession>A0A1W1ZAR7</accession>
<dbReference type="Proteomes" id="UP000243884">
    <property type="component" value="Unassembled WGS sequence"/>
</dbReference>
<dbReference type="InterPro" id="IPR050109">
    <property type="entry name" value="HTH-type_TetR-like_transc_reg"/>
</dbReference>
<dbReference type="Gene3D" id="1.10.10.60">
    <property type="entry name" value="Homeodomain-like"/>
    <property type="match status" value="1"/>
</dbReference>
<dbReference type="AlphaFoldDB" id="A0A1W1ZAR7"/>